<feature type="region of interest" description="Disordered" evidence="8">
    <location>
        <begin position="197"/>
        <end position="227"/>
    </location>
</feature>
<dbReference type="OrthoDB" id="5425539at2759"/>
<keyword evidence="5" id="KW-0238">DNA-binding</keyword>
<dbReference type="GO" id="GO:0003723">
    <property type="term" value="F:RNA binding"/>
    <property type="evidence" value="ECO:0007669"/>
    <property type="project" value="InterPro"/>
</dbReference>
<dbReference type="InterPro" id="IPR007219">
    <property type="entry name" value="XnlR_reg_dom"/>
</dbReference>
<gene>
    <name evidence="11" type="ORF">PENSTE_c010G01264</name>
</gene>
<keyword evidence="2" id="KW-0378">Hydrolase</keyword>
<keyword evidence="6" id="KW-0804">Transcription</keyword>
<dbReference type="GO" id="GO:0008270">
    <property type="term" value="F:zinc ion binding"/>
    <property type="evidence" value="ECO:0007669"/>
    <property type="project" value="InterPro"/>
</dbReference>
<accession>A0A1V6T850</accession>
<proteinExistence type="predicted"/>
<dbReference type="InterPro" id="IPR000026">
    <property type="entry name" value="N1-like"/>
</dbReference>
<evidence type="ECO:0000256" key="7">
    <source>
        <dbReference type="ARBA" id="ARBA00023242"/>
    </source>
</evidence>
<reference evidence="12" key="1">
    <citation type="journal article" date="2017" name="Nat. Microbiol.">
        <title>Global analysis of biosynthetic gene clusters reveals vast potential of secondary metabolite production in Penicillium species.</title>
        <authorList>
            <person name="Nielsen J.C."/>
            <person name="Grijseels S."/>
            <person name="Prigent S."/>
            <person name="Ji B."/>
            <person name="Dainat J."/>
            <person name="Nielsen K.F."/>
            <person name="Frisvad J.C."/>
            <person name="Workman M."/>
            <person name="Nielsen J."/>
        </authorList>
    </citation>
    <scope>NUCLEOTIDE SEQUENCE [LARGE SCALE GENOMIC DNA]</scope>
    <source>
        <strain evidence="12">IBT 24891</strain>
    </source>
</reference>
<evidence type="ECO:0000256" key="6">
    <source>
        <dbReference type="ARBA" id="ARBA00023163"/>
    </source>
</evidence>
<dbReference type="AlphaFoldDB" id="A0A1V6T850"/>
<dbReference type="PANTHER" id="PTHR47171">
    <property type="entry name" value="FARA-RELATED"/>
    <property type="match status" value="1"/>
</dbReference>
<evidence type="ECO:0000256" key="3">
    <source>
        <dbReference type="ARBA" id="ARBA00022833"/>
    </source>
</evidence>
<dbReference type="GO" id="GO:0004540">
    <property type="term" value="F:RNA nuclease activity"/>
    <property type="evidence" value="ECO:0007669"/>
    <property type="project" value="InterPro"/>
</dbReference>
<name>A0A1V6T850_9EURO</name>
<dbReference type="GO" id="GO:0003677">
    <property type="term" value="F:DNA binding"/>
    <property type="evidence" value="ECO:0007669"/>
    <property type="project" value="UniProtKB-KW"/>
</dbReference>
<dbReference type="STRING" id="303698.A0A1V6T850"/>
<evidence type="ECO:0000313" key="12">
    <source>
        <dbReference type="Proteomes" id="UP000191285"/>
    </source>
</evidence>
<evidence type="ECO:0000256" key="9">
    <source>
        <dbReference type="SAM" id="SignalP"/>
    </source>
</evidence>
<dbReference type="InterPro" id="IPR016191">
    <property type="entry name" value="Ribonuclease/ribotoxin"/>
</dbReference>
<evidence type="ECO:0000313" key="11">
    <source>
        <dbReference type="EMBL" id="OQE22527.1"/>
    </source>
</evidence>
<dbReference type="Proteomes" id="UP000191285">
    <property type="component" value="Unassembled WGS sequence"/>
</dbReference>
<protein>
    <recommendedName>
        <fullName evidence="10">Xylanolytic transcriptional activator regulatory domain-containing protein</fullName>
    </recommendedName>
</protein>
<comment type="caution">
    <text evidence="11">The sequence shown here is derived from an EMBL/GenBank/DDBJ whole genome shotgun (WGS) entry which is preliminary data.</text>
</comment>
<organism evidence="11 12">
    <name type="scientific">Penicillium steckii</name>
    <dbReference type="NCBI Taxonomy" id="303698"/>
    <lineage>
        <taxon>Eukaryota</taxon>
        <taxon>Fungi</taxon>
        <taxon>Dikarya</taxon>
        <taxon>Ascomycota</taxon>
        <taxon>Pezizomycotina</taxon>
        <taxon>Eurotiomycetes</taxon>
        <taxon>Eurotiomycetidae</taxon>
        <taxon>Eurotiales</taxon>
        <taxon>Aspergillaceae</taxon>
        <taxon>Penicillium</taxon>
    </lineage>
</organism>
<keyword evidence="7" id="KW-0539">Nucleus</keyword>
<keyword evidence="9" id="KW-0732">Signal</keyword>
<keyword evidence="3" id="KW-0862">Zinc</keyword>
<dbReference type="EMBL" id="MLKD01000010">
    <property type="protein sequence ID" value="OQE22527.1"/>
    <property type="molecule type" value="Genomic_DNA"/>
</dbReference>
<evidence type="ECO:0000256" key="1">
    <source>
        <dbReference type="ARBA" id="ARBA00022722"/>
    </source>
</evidence>
<evidence type="ECO:0000256" key="5">
    <source>
        <dbReference type="ARBA" id="ARBA00023125"/>
    </source>
</evidence>
<feature type="chain" id="PRO_5013297340" description="Xylanolytic transcriptional activator regulatory domain-containing protein" evidence="9">
    <location>
        <begin position="20"/>
        <end position="756"/>
    </location>
</feature>
<evidence type="ECO:0000256" key="8">
    <source>
        <dbReference type="SAM" id="MobiDB-lite"/>
    </source>
</evidence>
<dbReference type="InterPro" id="IPR052073">
    <property type="entry name" value="Amide_Lactam_Regulators"/>
</dbReference>
<feature type="signal peptide" evidence="9">
    <location>
        <begin position="1"/>
        <end position="19"/>
    </location>
</feature>
<dbReference type="GO" id="GO:0006351">
    <property type="term" value="P:DNA-templated transcription"/>
    <property type="evidence" value="ECO:0007669"/>
    <property type="project" value="InterPro"/>
</dbReference>
<dbReference type="SUPFAM" id="SSF53933">
    <property type="entry name" value="Microbial ribonucleases"/>
    <property type="match status" value="1"/>
</dbReference>
<dbReference type="Pfam" id="PF04082">
    <property type="entry name" value="Fungal_trans"/>
    <property type="match status" value="1"/>
</dbReference>
<dbReference type="CDD" id="cd12148">
    <property type="entry name" value="fungal_TF_MHR"/>
    <property type="match status" value="1"/>
</dbReference>
<evidence type="ECO:0000259" key="10">
    <source>
        <dbReference type="Pfam" id="PF04082"/>
    </source>
</evidence>
<dbReference type="GO" id="GO:0016787">
    <property type="term" value="F:hydrolase activity"/>
    <property type="evidence" value="ECO:0007669"/>
    <property type="project" value="UniProtKB-KW"/>
</dbReference>
<dbReference type="Gene3D" id="3.10.450.30">
    <property type="entry name" value="Microbial ribonucleases"/>
    <property type="match status" value="1"/>
</dbReference>
<keyword evidence="12" id="KW-1185">Reference proteome</keyword>
<dbReference type="Pfam" id="PF00545">
    <property type="entry name" value="Ribonuclease"/>
    <property type="match status" value="1"/>
</dbReference>
<evidence type="ECO:0000256" key="2">
    <source>
        <dbReference type="ARBA" id="ARBA00022801"/>
    </source>
</evidence>
<dbReference type="PANTHER" id="PTHR47171:SF1">
    <property type="entry name" value="ZN(II)2CYS6 TRANSCRIPTION FACTOR (EUROFUNG)"/>
    <property type="match status" value="1"/>
</dbReference>
<evidence type="ECO:0000256" key="4">
    <source>
        <dbReference type="ARBA" id="ARBA00023015"/>
    </source>
</evidence>
<keyword evidence="4" id="KW-0805">Transcription regulation</keyword>
<sequence>MRLTVLLSSICLLASGVLASPVTNSLETKRAEGEKDILVSRDNGLKCASHEYSTSDMTSALGAGTDHALDGSTVRSREGNRYPYRFLNKNPDGDEEVSLPSDSLCAQDGAKKYEWPILRSGNIFGTQGNKRAGDDRVIFATYDPPGDSPTVHAFCALVTHEGASRPGGFTEYIRKRSQAQKNRKSQLSHGCEGILRSTEASSTSEGPDNGPQLTIPPNPGDALSPLQTIDGATNREIHHDRDKDSDHRVYLNIADQGVSSTPQLISRERKTLFLGESFSLTYVVHDVLAPFLSAEHAPHYRKRLHFPVEEGIVPSLSDYLNLVNYQKKLLKEREIFFQPGQMVTERLLVEYFKWFHPAFPVLDRSSFIHQLNGSQVSLLVLNSVFLIAVSVCDEENQALLGVQNRHQGRELFYQQARTLYEADADPDKLSNVVSTFLISFWWGGPNDQKDSWHWLGIATSLAQNLGMHRSSIISSRYAAVKPDDPSRKKVQLENELEEFRLEIPGCLVYNGVQGSNEINLWAVMLLMAYNFGAILLSRPPRASGSDTSQPWGNYSKALAAANETTRLMEDILSLSMGRMCQIQTIPALFNSLAIHVFTICTSQAIEKQLAESRARICMLGLMSLQDSWLVSGWILQLFIYIMERLKARPRQLAPETWPSKICNNDSSSITTIDELAPLQSDSQFLENRSQIPDRGNISYQQMAMESPVAASLFEDFEISPDLFLTDQYGDGQEIDNKNFFDLLQFPMVNRWPSRSF</sequence>
<feature type="domain" description="Xylanolytic transcriptional activator regulatory" evidence="10">
    <location>
        <begin position="350"/>
        <end position="477"/>
    </location>
</feature>
<keyword evidence="1" id="KW-0540">Nuclease</keyword>